<evidence type="ECO:0000256" key="10">
    <source>
        <dbReference type="ARBA" id="ARBA00047913"/>
    </source>
</evidence>
<dbReference type="InterPro" id="IPR017959">
    <property type="entry name" value="Asn/Gln-tRNA_amidoTrfase_suB/E"/>
</dbReference>
<dbReference type="PROSITE" id="PS01234">
    <property type="entry name" value="GATB"/>
    <property type="match status" value="1"/>
</dbReference>
<dbReference type="PANTHER" id="PTHR11659:SF0">
    <property type="entry name" value="GLUTAMYL-TRNA(GLN) AMIDOTRANSFERASE SUBUNIT B, MITOCHONDRIAL"/>
    <property type="match status" value="1"/>
</dbReference>
<sequence>MLNPEIREKYEVVIGLEVHCQLLTNSKIFASDTVEFGSMPNTNVSVITLGHPGTLPKLNKKAVEHAIKMGLACGCHITRHSVFARKNYFYPDLPKGYQISQDKTSICLGGTIHIKTKDGVEKSIGLTRIHLEEDAGKSIHLAGEADTLVDFNRAGTALIEIVSEPEIRSSDEAYAYLTEVRKLVRYLEICDGNMEEGSLRCDANISVMPKGSPVFGTKVEVKNMNSINNVKRAIEYEIERQILEVEQGKAIQLETRLFNANNGQTYSMRVKETMNDYRYFPEPDLTPLVISEEWLTSIRQSLPSLPQELFEKFTSKYGIPEYDALVLTDNKEIALYFDALCHYTTNYKSASNWIMGSVKSYLNESGLTVSQFPILPEQLAGLISLVDSNKVSNSVASQKIFPAMLKQPSLSALAIAESQNLMQESDTNSLQTLINEILASHPQKVTEYKKGKKGLLGMFMGEVMKKTGGKADPKLTNELLSKSLNT</sequence>
<organism evidence="13 14">
    <name type="scientific">Rhodocytophaga aerolata</name>
    <dbReference type="NCBI Taxonomy" id="455078"/>
    <lineage>
        <taxon>Bacteria</taxon>
        <taxon>Pseudomonadati</taxon>
        <taxon>Bacteroidota</taxon>
        <taxon>Cytophagia</taxon>
        <taxon>Cytophagales</taxon>
        <taxon>Rhodocytophagaceae</taxon>
        <taxon>Rhodocytophaga</taxon>
    </lineage>
</organism>
<dbReference type="PANTHER" id="PTHR11659">
    <property type="entry name" value="GLUTAMYL-TRNA GLN AMIDOTRANSFERASE SUBUNIT B MITOCHONDRIAL AND PROKARYOTIC PET112-RELATED"/>
    <property type="match status" value="1"/>
</dbReference>
<evidence type="ECO:0000256" key="6">
    <source>
        <dbReference type="ARBA" id="ARBA00022840"/>
    </source>
</evidence>
<keyword evidence="6 11" id="KW-0067">ATP-binding</keyword>
<name>A0ABT8R311_9BACT</name>
<evidence type="ECO:0000256" key="8">
    <source>
        <dbReference type="ARBA" id="ARBA00024799"/>
    </source>
</evidence>
<dbReference type="SUPFAM" id="SSF89095">
    <property type="entry name" value="GatB/YqeY motif"/>
    <property type="match status" value="1"/>
</dbReference>
<reference evidence="13" key="1">
    <citation type="submission" date="2023-07" db="EMBL/GenBank/DDBJ databases">
        <title>The genome sequence of Rhodocytophaga aerolata KACC 12507.</title>
        <authorList>
            <person name="Zhang X."/>
        </authorList>
    </citation>
    <scope>NUCLEOTIDE SEQUENCE</scope>
    <source>
        <strain evidence="13">KACC 12507</strain>
    </source>
</reference>
<dbReference type="InterPro" id="IPR014746">
    <property type="entry name" value="Gln_synth/guanido_kin_cat_dom"/>
</dbReference>
<dbReference type="RefSeq" id="WP_302035946.1">
    <property type="nucleotide sequence ID" value="NZ_JAUKPO010000001.1"/>
</dbReference>
<evidence type="ECO:0000259" key="12">
    <source>
        <dbReference type="SMART" id="SM00845"/>
    </source>
</evidence>
<evidence type="ECO:0000256" key="5">
    <source>
        <dbReference type="ARBA" id="ARBA00022741"/>
    </source>
</evidence>
<dbReference type="InterPro" id="IPR018027">
    <property type="entry name" value="Asn/Gln_amidotransferase"/>
</dbReference>
<comment type="catalytic activity">
    <reaction evidence="10 11">
        <text>L-glutamyl-tRNA(Gln) + L-glutamine + ATP + H2O = L-glutaminyl-tRNA(Gln) + L-glutamate + ADP + phosphate + H(+)</text>
        <dbReference type="Rhea" id="RHEA:17521"/>
        <dbReference type="Rhea" id="RHEA-COMP:9681"/>
        <dbReference type="Rhea" id="RHEA-COMP:9684"/>
        <dbReference type="ChEBI" id="CHEBI:15377"/>
        <dbReference type="ChEBI" id="CHEBI:15378"/>
        <dbReference type="ChEBI" id="CHEBI:29985"/>
        <dbReference type="ChEBI" id="CHEBI:30616"/>
        <dbReference type="ChEBI" id="CHEBI:43474"/>
        <dbReference type="ChEBI" id="CHEBI:58359"/>
        <dbReference type="ChEBI" id="CHEBI:78520"/>
        <dbReference type="ChEBI" id="CHEBI:78521"/>
        <dbReference type="ChEBI" id="CHEBI:456216"/>
    </reaction>
</comment>
<dbReference type="InterPro" id="IPR023168">
    <property type="entry name" value="GatB_Yqey_C_2"/>
</dbReference>
<dbReference type="EC" id="6.3.5.-" evidence="11"/>
<protein>
    <recommendedName>
        <fullName evidence="3 11">Aspartyl/glutamyl-tRNA(Asn/Gln) amidotransferase subunit B</fullName>
        <shortName evidence="11">Asp/Glu-ADT subunit B</shortName>
        <ecNumber evidence="11">6.3.5.-</ecNumber>
    </recommendedName>
</protein>
<gene>
    <name evidence="11 13" type="primary">gatB</name>
    <name evidence="13" type="ORF">Q0590_02765</name>
</gene>
<dbReference type="Pfam" id="PF02637">
    <property type="entry name" value="GatB_Yqey"/>
    <property type="match status" value="1"/>
</dbReference>
<proteinExistence type="inferred from homology"/>
<evidence type="ECO:0000256" key="4">
    <source>
        <dbReference type="ARBA" id="ARBA00022598"/>
    </source>
</evidence>
<comment type="similarity">
    <text evidence="1 11">Belongs to the GatB/GatE family. GatB subfamily.</text>
</comment>
<evidence type="ECO:0000256" key="7">
    <source>
        <dbReference type="ARBA" id="ARBA00022917"/>
    </source>
</evidence>
<evidence type="ECO:0000256" key="2">
    <source>
        <dbReference type="ARBA" id="ARBA00011123"/>
    </source>
</evidence>
<evidence type="ECO:0000256" key="9">
    <source>
        <dbReference type="ARBA" id="ARBA00047380"/>
    </source>
</evidence>
<dbReference type="InterPro" id="IPR017958">
    <property type="entry name" value="Gln-tRNA_amidoTrfase_suB_CS"/>
</dbReference>
<dbReference type="Pfam" id="PF02934">
    <property type="entry name" value="GatB_N"/>
    <property type="match status" value="1"/>
</dbReference>
<dbReference type="InterPro" id="IPR003789">
    <property type="entry name" value="Asn/Gln_tRNA_amidoTrase-B-like"/>
</dbReference>
<dbReference type="NCBIfam" id="NF004012">
    <property type="entry name" value="PRK05477.1-2"/>
    <property type="match status" value="1"/>
</dbReference>
<accession>A0ABT8R311</accession>
<keyword evidence="14" id="KW-1185">Reference proteome</keyword>
<comment type="subunit">
    <text evidence="2 11">Heterotrimer of A, B and C subunits.</text>
</comment>
<evidence type="ECO:0000313" key="14">
    <source>
        <dbReference type="Proteomes" id="UP001168528"/>
    </source>
</evidence>
<dbReference type="InterPro" id="IPR006075">
    <property type="entry name" value="Asn/Gln-tRNA_Trfase_suB/E_cat"/>
</dbReference>
<dbReference type="Gene3D" id="1.10.10.410">
    <property type="match status" value="1"/>
</dbReference>
<comment type="function">
    <text evidence="8 11">Allows the formation of correctly charged Asn-tRNA(Asn) or Gln-tRNA(Gln) through the transamidation of misacylated Asp-tRNA(Asn) or Glu-tRNA(Gln) in organisms which lack either or both of asparaginyl-tRNA or glutaminyl-tRNA synthetases. The reaction takes place in the presence of glutamine and ATP through an activated phospho-Asp-tRNA(Asn) or phospho-Glu-tRNA(Gln).</text>
</comment>
<dbReference type="HAMAP" id="MF_00121">
    <property type="entry name" value="GatB"/>
    <property type="match status" value="1"/>
</dbReference>
<dbReference type="Proteomes" id="UP001168528">
    <property type="component" value="Unassembled WGS sequence"/>
</dbReference>
<evidence type="ECO:0000256" key="11">
    <source>
        <dbReference type="HAMAP-Rule" id="MF_00121"/>
    </source>
</evidence>
<evidence type="ECO:0000256" key="1">
    <source>
        <dbReference type="ARBA" id="ARBA00005306"/>
    </source>
</evidence>
<dbReference type="InterPro" id="IPR004413">
    <property type="entry name" value="GatB"/>
</dbReference>
<dbReference type="SMART" id="SM00845">
    <property type="entry name" value="GatB_Yqey"/>
    <property type="match status" value="1"/>
</dbReference>
<dbReference type="SUPFAM" id="SSF55931">
    <property type="entry name" value="Glutamine synthetase/guanido kinase"/>
    <property type="match status" value="1"/>
</dbReference>
<evidence type="ECO:0000256" key="3">
    <source>
        <dbReference type="ARBA" id="ARBA00016923"/>
    </source>
</evidence>
<feature type="domain" description="Asn/Gln amidotransferase" evidence="12">
    <location>
        <begin position="335"/>
        <end position="484"/>
    </location>
</feature>
<keyword evidence="4 11" id="KW-0436">Ligase</keyword>
<evidence type="ECO:0000313" key="13">
    <source>
        <dbReference type="EMBL" id="MDO1445152.1"/>
    </source>
</evidence>
<comment type="caution">
    <text evidence="13">The sequence shown here is derived from an EMBL/GenBank/DDBJ whole genome shotgun (WGS) entry which is preliminary data.</text>
</comment>
<comment type="catalytic activity">
    <reaction evidence="9 11">
        <text>L-aspartyl-tRNA(Asn) + L-glutamine + ATP + H2O = L-asparaginyl-tRNA(Asn) + L-glutamate + ADP + phosphate + 2 H(+)</text>
        <dbReference type="Rhea" id="RHEA:14513"/>
        <dbReference type="Rhea" id="RHEA-COMP:9674"/>
        <dbReference type="Rhea" id="RHEA-COMP:9677"/>
        <dbReference type="ChEBI" id="CHEBI:15377"/>
        <dbReference type="ChEBI" id="CHEBI:15378"/>
        <dbReference type="ChEBI" id="CHEBI:29985"/>
        <dbReference type="ChEBI" id="CHEBI:30616"/>
        <dbReference type="ChEBI" id="CHEBI:43474"/>
        <dbReference type="ChEBI" id="CHEBI:58359"/>
        <dbReference type="ChEBI" id="CHEBI:78515"/>
        <dbReference type="ChEBI" id="CHEBI:78516"/>
        <dbReference type="ChEBI" id="CHEBI:456216"/>
    </reaction>
</comment>
<dbReference type="NCBIfam" id="TIGR00133">
    <property type="entry name" value="gatB"/>
    <property type="match status" value="1"/>
</dbReference>
<keyword evidence="7 11" id="KW-0648">Protein biosynthesis</keyword>
<keyword evidence="5 11" id="KW-0547">Nucleotide-binding</keyword>
<dbReference type="EMBL" id="JAUKPO010000001">
    <property type="protein sequence ID" value="MDO1445152.1"/>
    <property type="molecule type" value="Genomic_DNA"/>
</dbReference>
<dbReference type="NCBIfam" id="NF004014">
    <property type="entry name" value="PRK05477.1-4"/>
    <property type="match status" value="1"/>
</dbReference>